<dbReference type="CDD" id="cd07331">
    <property type="entry name" value="M48C_Oma1_like"/>
    <property type="match status" value="1"/>
</dbReference>
<evidence type="ECO:0000256" key="3">
    <source>
        <dbReference type="ARBA" id="ARBA00022723"/>
    </source>
</evidence>
<evidence type="ECO:0000259" key="7">
    <source>
        <dbReference type="Pfam" id="PF01435"/>
    </source>
</evidence>
<name>A0A3B0Y8S5_9ZZZZ</name>
<feature type="domain" description="Peptidase M48" evidence="7">
    <location>
        <begin position="79"/>
        <end position="264"/>
    </location>
</feature>
<dbReference type="GO" id="GO:0046872">
    <property type="term" value="F:metal ion binding"/>
    <property type="evidence" value="ECO:0007669"/>
    <property type="project" value="UniProtKB-KW"/>
</dbReference>
<dbReference type="Pfam" id="PF01435">
    <property type="entry name" value="Peptidase_M48"/>
    <property type="match status" value="1"/>
</dbReference>
<dbReference type="GO" id="GO:0004222">
    <property type="term" value="F:metalloendopeptidase activity"/>
    <property type="evidence" value="ECO:0007669"/>
    <property type="project" value="InterPro"/>
</dbReference>
<dbReference type="PANTHER" id="PTHR22726">
    <property type="entry name" value="METALLOENDOPEPTIDASE OMA1"/>
    <property type="match status" value="1"/>
</dbReference>
<organism evidence="8">
    <name type="scientific">hydrothermal vent metagenome</name>
    <dbReference type="NCBI Taxonomy" id="652676"/>
    <lineage>
        <taxon>unclassified sequences</taxon>
        <taxon>metagenomes</taxon>
        <taxon>ecological metagenomes</taxon>
    </lineage>
</organism>
<evidence type="ECO:0000256" key="4">
    <source>
        <dbReference type="ARBA" id="ARBA00022801"/>
    </source>
</evidence>
<proteinExistence type="predicted"/>
<protein>
    <submittedName>
        <fullName evidence="8">Zn-dependent protease with chaperone function PA4632</fullName>
    </submittedName>
</protein>
<dbReference type="EMBL" id="UOFK01000113">
    <property type="protein sequence ID" value="VAW77195.1"/>
    <property type="molecule type" value="Genomic_DNA"/>
</dbReference>
<gene>
    <name evidence="8" type="ORF">MNBD_GAMMA13-658</name>
</gene>
<keyword evidence="4" id="KW-0378">Hydrolase</keyword>
<evidence type="ECO:0000256" key="2">
    <source>
        <dbReference type="ARBA" id="ARBA00022670"/>
    </source>
</evidence>
<keyword evidence="2 8" id="KW-0645">Protease</keyword>
<dbReference type="PANTHER" id="PTHR22726:SF1">
    <property type="entry name" value="METALLOENDOPEPTIDASE OMA1, MITOCHONDRIAL"/>
    <property type="match status" value="1"/>
</dbReference>
<comment type="cofactor">
    <cofactor evidence="1">
        <name>Zn(2+)</name>
        <dbReference type="ChEBI" id="CHEBI:29105"/>
    </cofactor>
</comment>
<keyword evidence="6" id="KW-0482">Metalloprotease</keyword>
<accession>A0A3B0Y8S5</accession>
<dbReference type="GO" id="GO:0016020">
    <property type="term" value="C:membrane"/>
    <property type="evidence" value="ECO:0007669"/>
    <property type="project" value="TreeGrafter"/>
</dbReference>
<reference evidence="8" key="1">
    <citation type="submission" date="2018-06" db="EMBL/GenBank/DDBJ databases">
        <authorList>
            <person name="Zhirakovskaya E."/>
        </authorList>
    </citation>
    <scope>NUCLEOTIDE SEQUENCE</scope>
</reference>
<dbReference type="PROSITE" id="PS51257">
    <property type="entry name" value="PROKAR_LIPOPROTEIN"/>
    <property type="match status" value="1"/>
</dbReference>
<dbReference type="Gene3D" id="3.30.2010.10">
    <property type="entry name" value="Metalloproteases ('zincins'), catalytic domain"/>
    <property type="match status" value="1"/>
</dbReference>
<sequence length="284" mass="31023">MKTKKINLRNKKYMKHILVIPIVLFVLSITACATSPTGRSQLMLVSPEQAISASKEAYIQTLKPLDDEGKIDNDPAVTKRVKLITGRLISQAIEQYPRTRDWDWSVKVIDDPEVVNAWCMAGGKMAIYTGLLNKVKPSDDELAQVMGHEISHALANHTAEKMSVQMASQMGMAAVAAVVSDTDYGGAALSGTALAATMAISLPNSRTAERESDRMGIELAAKAGYNPNAAASLWEKMAKVGGDTPPEFFSTHPSPGNRQSTLRSLVPKMMPYYQQKKMRPVYPL</sequence>
<dbReference type="InterPro" id="IPR051156">
    <property type="entry name" value="Mito/Outer_Membr_Metalloprot"/>
</dbReference>
<evidence type="ECO:0000313" key="8">
    <source>
        <dbReference type="EMBL" id="VAW77195.1"/>
    </source>
</evidence>
<dbReference type="InterPro" id="IPR001915">
    <property type="entry name" value="Peptidase_M48"/>
</dbReference>
<dbReference type="AlphaFoldDB" id="A0A3B0Y8S5"/>
<keyword evidence="5" id="KW-0862">Zinc</keyword>
<evidence type="ECO:0000256" key="1">
    <source>
        <dbReference type="ARBA" id="ARBA00001947"/>
    </source>
</evidence>
<keyword evidence="3" id="KW-0479">Metal-binding</keyword>
<dbReference type="GO" id="GO:0051603">
    <property type="term" value="P:proteolysis involved in protein catabolic process"/>
    <property type="evidence" value="ECO:0007669"/>
    <property type="project" value="TreeGrafter"/>
</dbReference>
<evidence type="ECO:0000256" key="6">
    <source>
        <dbReference type="ARBA" id="ARBA00023049"/>
    </source>
</evidence>
<evidence type="ECO:0000256" key="5">
    <source>
        <dbReference type="ARBA" id="ARBA00022833"/>
    </source>
</evidence>